<keyword evidence="3" id="KW-0274">FAD</keyword>
<dbReference type="AlphaFoldDB" id="A0A6A5Z235"/>
<evidence type="ECO:0000259" key="5">
    <source>
        <dbReference type="PROSITE" id="PS51387"/>
    </source>
</evidence>
<evidence type="ECO:0000256" key="3">
    <source>
        <dbReference type="ARBA" id="ARBA00022827"/>
    </source>
</evidence>
<evidence type="ECO:0000313" key="7">
    <source>
        <dbReference type="Proteomes" id="UP000799770"/>
    </source>
</evidence>
<dbReference type="Gene3D" id="3.30.43.10">
    <property type="entry name" value="Uridine Diphospho-n-acetylenolpyruvylglucosamine Reductase, domain 2"/>
    <property type="match status" value="1"/>
</dbReference>
<protein>
    <recommendedName>
        <fullName evidence="5">FAD-binding PCMH-type domain-containing protein</fullName>
    </recommendedName>
</protein>
<keyword evidence="2" id="KW-0285">Flavoprotein</keyword>
<dbReference type="InterPro" id="IPR006094">
    <property type="entry name" value="Oxid_FAD_bind_N"/>
</dbReference>
<gene>
    <name evidence="6" type="ORF">BDV96DRAFT_601004</name>
</gene>
<proteinExistence type="inferred from homology"/>
<evidence type="ECO:0000256" key="1">
    <source>
        <dbReference type="ARBA" id="ARBA00005466"/>
    </source>
</evidence>
<dbReference type="Gene3D" id="3.30.465.10">
    <property type="match status" value="1"/>
</dbReference>
<evidence type="ECO:0000313" key="6">
    <source>
        <dbReference type="EMBL" id="KAF2113495.1"/>
    </source>
</evidence>
<dbReference type="InterPro" id="IPR016166">
    <property type="entry name" value="FAD-bd_PCMH"/>
</dbReference>
<accession>A0A6A5Z235</accession>
<comment type="similarity">
    <text evidence="1">Belongs to the oxygen-dependent FAD-linked oxidoreductase family.</text>
</comment>
<dbReference type="InterPro" id="IPR050416">
    <property type="entry name" value="FAD-linked_Oxidoreductase"/>
</dbReference>
<reference evidence="6" key="1">
    <citation type="journal article" date="2020" name="Stud. Mycol.">
        <title>101 Dothideomycetes genomes: a test case for predicting lifestyles and emergence of pathogens.</title>
        <authorList>
            <person name="Haridas S."/>
            <person name="Albert R."/>
            <person name="Binder M."/>
            <person name="Bloem J."/>
            <person name="Labutti K."/>
            <person name="Salamov A."/>
            <person name="Andreopoulos B."/>
            <person name="Baker S."/>
            <person name="Barry K."/>
            <person name="Bills G."/>
            <person name="Bluhm B."/>
            <person name="Cannon C."/>
            <person name="Castanera R."/>
            <person name="Culley D."/>
            <person name="Daum C."/>
            <person name="Ezra D."/>
            <person name="Gonzalez J."/>
            <person name="Henrissat B."/>
            <person name="Kuo A."/>
            <person name="Liang C."/>
            <person name="Lipzen A."/>
            <person name="Lutzoni F."/>
            <person name="Magnuson J."/>
            <person name="Mondo S."/>
            <person name="Nolan M."/>
            <person name="Ohm R."/>
            <person name="Pangilinan J."/>
            <person name="Park H.-J."/>
            <person name="Ramirez L."/>
            <person name="Alfaro M."/>
            <person name="Sun H."/>
            <person name="Tritt A."/>
            <person name="Yoshinaga Y."/>
            <person name="Zwiers L.-H."/>
            <person name="Turgeon B."/>
            <person name="Goodwin S."/>
            <person name="Spatafora J."/>
            <person name="Crous P."/>
            <person name="Grigoriev I."/>
        </authorList>
    </citation>
    <scope>NUCLEOTIDE SEQUENCE</scope>
    <source>
        <strain evidence="6">CBS 627.86</strain>
    </source>
</reference>
<dbReference type="InterPro" id="IPR016167">
    <property type="entry name" value="FAD-bd_PCMH_sub1"/>
</dbReference>
<organism evidence="6 7">
    <name type="scientific">Lophiotrema nucula</name>
    <dbReference type="NCBI Taxonomy" id="690887"/>
    <lineage>
        <taxon>Eukaryota</taxon>
        <taxon>Fungi</taxon>
        <taxon>Dikarya</taxon>
        <taxon>Ascomycota</taxon>
        <taxon>Pezizomycotina</taxon>
        <taxon>Dothideomycetes</taxon>
        <taxon>Pleosporomycetidae</taxon>
        <taxon>Pleosporales</taxon>
        <taxon>Lophiotremataceae</taxon>
        <taxon>Lophiotrema</taxon>
    </lineage>
</organism>
<dbReference type="Gene3D" id="3.40.462.20">
    <property type="match status" value="1"/>
</dbReference>
<dbReference type="Pfam" id="PF01565">
    <property type="entry name" value="FAD_binding_4"/>
    <property type="match status" value="1"/>
</dbReference>
<dbReference type="SUPFAM" id="SSF56176">
    <property type="entry name" value="FAD-binding/transporter-associated domain-like"/>
    <property type="match status" value="1"/>
</dbReference>
<dbReference type="GO" id="GO:0016491">
    <property type="term" value="F:oxidoreductase activity"/>
    <property type="evidence" value="ECO:0007669"/>
    <property type="project" value="UniProtKB-KW"/>
</dbReference>
<evidence type="ECO:0000256" key="4">
    <source>
        <dbReference type="ARBA" id="ARBA00023002"/>
    </source>
</evidence>
<dbReference type="OrthoDB" id="2151789at2759"/>
<sequence length="549" mass="60272">MSFFQANYAVATLVAVLVSIAFQAWRSRSRPAVAAIESDLSTGLTEAAQRLSERLSNDFHGSVTVSNDRTSFKASMKAYWAQQECEVIPSCIVRPKDARELSTVIRVLKNEYDQRKVAFDGDAQDEGVFAIRSGGHSAVSGAASLKGGVVVDLSHFSEVTPSEDGKSVIIGTGARWGQVSRTLEKRGLAVVGGRNSDVGVGGLTLGGGLSFFSPRFGFVCNNIISYEVVLADGSIVTASAAEYPDLWRALKGGSNNFGIVTRFTARGFPCKGIWSGFLYMPPGQHQKVLSAFHDFLNRSEPSHNGTVFDNNAAGPMACFTYLQQINSRIISVNIVHTDPPPNNKSWPECWANSDFAKIWRFWGDVKIRSLTDATNQMNSMNPPGRRQEFGTTTVKNNLETLVAVHDAYNDAIATVRKIKGISWTLVLQPVLPSWATKDGPNLLGLDQDPNEPLVNVQFTVNWATSDDDSLVEETTRKAIEQIDRYAAAHGTSHRYRYLNYCGRWQKPFEGYGEENLRFMREVSRKYDPDGLFQKGCAGGFKLFGNGADA</sequence>
<keyword evidence="7" id="KW-1185">Reference proteome</keyword>
<dbReference type="EMBL" id="ML977327">
    <property type="protein sequence ID" value="KAF2113495.1"/>
    <property type="molecule type" value="Genomic_DNA"/>
</dbReference>
<dbReference type="PANTHER" id="PTHR42973:SF4">
    <property type="entry name" value="FAD BINDING DOMAIN PROTEIN"/>
    <property type="match status" value="1"/>
</dbReference>
<dbReference type="PANTHER" id="PTHR42973">
    <property type="entry name" value="BINDING OXIDOREDUCTASE, PUTATIVE (AFU_ORTHOLOGUE AFUA_1G17690)-RELATED"/>
    <property type="match status" value="1"/>
</dbReference>
<keyword evidence="4" id="KW-0560">Oxidoreductase</keyword>
<dbReference type="PROSITE" id="PS51387">
    <property type="entry name" value="FAD_PCMH"/>
    <property type="match status" value="1"/>
</dbReference>
<dbReference type="InterPro" id="IPR016169">
    <property type="entry name" value="FAD-bd_PCMH_sub2"/>
</dbReference>
<feature type="domain" description="FAD-binding PCMH-type" evidence="5">
    <location>
        <begin position="85"/>
        <end position="270"/>
    </location>
</feature>
<dbReference type="GO" id="GO:0071949">
    <property type="term" value="F:FAD binding"/>
    <property type="evidence" value="ECO:0007669"/>
    <property type="project" value="InterPro"/>
</dbReference>
<evidence type="ECO:0000256" key="2">
    <source>
        <dbReference type="ARBA" id="ARBA00022630"/>
    </source>
</evidence>
<dbReference type="Proteomes" id="UP000799770">
    <property type="component" value="Unassembled WGS sequence"/>
</dbReference>
<name>A0A6A5Z235_9PLEO</name>
<dbReference type="InterPro" id="IPR036318">
    <property type="entry name" value="FAD-bd_PCMH-like_sf"/>
</dbReference>